<evidence type="ECO:0000256" key="2">
    <source>
        <dbReference type="SAM" id="MobiDB-lite"/>
    </source>
</evidence>
<dbReference type="Pfam" id="PF13432">
    <property type="entry name" value="TPR_16"/>
    <property type="match status" value="1"/>
</dbReference>
<dbReference type="HAMAP" id="MF_02066">
    <property type="entry name" value="CpoB"/>
    <property type="match status" value="1"/>
</dbReference>
<name>A0ABW2UQ90_9RHOB</name>
<dbReference type="Proteomes" id="UP001596516">
    <property type="component" value="Unassembled WGS sequence"/>
</dbReference>
<dbReference type="InterPro" id="IPR034706">
    <property type="entry name" value="CpoB"/>
</dbReference>
<feature type="signal peptide" evidence="1">
    <location>
        <begin position="1"/>
        <end position="23"/>
    </location>
</feature>
<evidence type="ECO:0000313" key="4">
    <source>
        <dbReference type="Proteomes" id="UP001596516"/>
    </source>
</evidence>
<feature type="region of interest" description="Disordered" evidence="2">
    <location>
        <begin position="121"/>
        <end position="145"/>
    </location>
</feature>
<reference evidence="4" key="1">
    <citation type="journal article" date="2019" name="Int. J. Syst. Evol. Microbiol.">
        <title>The Global Catalogue of Microorganisms (GCM) 10K type strain sequencing project: providing services to taxonomists for standard genome sequencing and annotation.</title>
        <authorList>
            <consortium name="The Broad Institute Genomics Platform"/>
            <consortium name="The Broad Institute Genome Sequencing Center for Infectious Disease"/>
            <person name="Wu L."/>
            <person name="Ma J."/>
        </authorList>
    </citation>
    <scope>NUCLEOTIDE SEQUENCE [LARGE SCALE GENOMIC DNA]</scope>
    <source>
        <strain evidence="4">CGMCC 1.12750</strain>
    </source>
</reference>
<keyword evidence="1" id="KW-0175">Coiled coil</keyword>
<keyword evidence="4" id="KW-1185">Reference proteome</keyword>
<dbReference type="EMBL" id="JBHTFQ010000009">
    <property type="protein sequence ID" value="MFC7705644.1"/>
    <property type="molecule type" value="Genomic_DNA"/>
</dbReference>
<evidence type="ECO:0000256" key="1">
    <source>
        <dbReference type="HAMAP-Rule" id="MF_02066"/>
    </source>
</evidence>
<keyword evidence="1" id="KW-0574">Periplasm</keyword>
<comment type="subcellular location">
    <subcellularLocation>
        <location evidence="1">Periplasm</location>
    </subcellularLocation>
</comment>
<keyword evidence="1" id="KW-0132">Cell division</keyword>
<proteinExistence type="inferred from homology"/>
<protein>
    <recommendedName>
        <fullName evidence="1">Cell division coordinator CpoB</fullName>
    </recommendedName>
</protein>
<dbReference type="Pfam" id="PF13174">
    <property type="entry name" value="TPR_6"/>
    <property type="match status" value="1"/>
</dbReference>
<dbReference type="SUPFAM" id="SSF48452">
    <property type="entry name" value="TPR-like"/>
    <property type="match status" value="1"/>
</dbReference>
<comment type="caution">
    <text evidence="3">The sequence shown here is derived from an EMBL/GenBank/DDBJ whole genome shotgun (WGS) entry which is preliminary data.</text>
</comment>
<sequence precursor="true">MTRFRAIAAAVILGVLTPGIAAAQDAETLADIRRELRELSSQITGLRSELSTTGAAPGGFVSGSLLERVDVIEAELARLTSRTEELELRINRIVQDGTNRIGDLEFRLVELEGGDLGAIGETRPLGGETTGGAAPAPAPAAPPADQGAQLAVGEQADFDRAREVLDQGDFRSAANLFETFTETYTGGPLTGEAHYLRGEALLALGETSGAARAYLESFSGSPEGQRAPDALFKLGETLGALGQQNEACVTLAEVGARYPGHPARDQAVSAMNALRCN</sequence>
<accession>A0ABW2UQ90</accession>
<dbReference type="InterPro" id="IPR011990">
    <property type="entry name" value="TPR-like_helical_dom_sf"/>
</dbReference>
<gene>
    <name evidence="3" type="primary">ybgF</name>
    <name evidence="1" type="synonym">cpoB</name>
    <name evidence="3" type="ORF">ACFQXB_15760</name>
</gene>
<dbReference type="Gene3D" id="1.25.40.10">
    <property type="entry name" value="Tetratricopeptide repeat domain"/>
    <property type="match status" value="1"/>
</dbReference>
<comment type="similarity">
    <text evidence="1">Belongs to the CpoB family.</text>
</comment>
<dbReference type="RefSeq" id="WP_377405772.1">
    <property type="nucleotide sequence ID" value="NZ_JBHTFQ010000009.1"/>
</dbReference>
<dbReference type="InterPro" id="IPR019734">
    <property type="entry name" value="TPR_rpt"/>
</dbReference>
<dbReference type="NCBIfam" id="TIGR02795">
    <property type="entry name" value="tol_pal_ybgF"/>
    <property type="match status" value="1"/>
</dbReference>
<keyword evidence="1" id="KW-0131">Cell cycle</keyword>
<feature type="coiled-coil region" evidence="1">
    <location>
        <begin position="22"/>
        <end position="96"/>
    </location>
</feature>
<comment type="function">
    <text evidence="1">Mediates coordination of peptidoglycan synthesis and outer membrane constriction during cell division.</text>
</comment>
<dbReference type="InterPro" id="IPR014162">
    <property type="entry name" value="CpoB_C"/>
</dbReference>
<organism evidence="3 4">
    <name type="scientific">Plastorhodobacter daqingensis</name>
    <dbReference type="NCBI Taxonomy" id="1387281"/>
    <lineage>
        <taxon>Bacteria</taxon>
        <taxon>Pseudomonadati</taxon>
        <taxon>Pseudomonadota</taxon>
        <taxon>Alphaproteobacteria</taxon>
        <taxon>Rhodobacterales</taxon>
        <taxon>Paracoccaceae</taxon>
        <taxon>Plastorhodobacter</taxon>
    </lineage>
</organism>
<feature type="chain" id="PRO_5044936182" description="Cell division coordinator CpoB" evidence="1">
    <location>
        <begin position="24"/>
        <end position="277"/>
    </location>
</feature>
<evidence type="ECO:0000313" key="3">
    <source>
        <dbReference type="EMBL" id="MFC7705644.1"/>
    </source>
</evidence>
<keyword evidence="1" id="KW-0732">Signal</keyword>